<accession>A0AAV0H5J3</accession>
<keyword evidence="2" id="KW-1185">Reference proteome</keyword>
<name>A0AAV0H5J3_9ROSI</name>
<reference evidence="1" key="1">
    <citation type="submission" date="2022-08" db="EMBL/GenBank/DDBJ databases">
        <authorList>
            <person name="Gutierrez-Valencia J."/>
        </authorList>
    </citation>
    <scope>NUCLEOTIDE SEQUENCE</scope>
</reference>
<organism evidence="1 2">
    <name type="scientific">Linum tenue</name>
    <dbReference type="NCBI Taxonomy" id="586396"/>
    <lineage>
        <taxon>Eukaryota</taxon>
        <taxon>Viridiplantae</taxon>
        <taxon>Streptophyta</taxon>
        <taxon>Embryophyta</taxon>
        <taxon>Tracheophyta</taxon>
        <taxon>Spermatophyta</taxon>
        <taxon>Magnoliopsida</taxon>
        <taxon>eudicotyledons</taxon>
        <taxon>Gunneridae</taxon>
        <taxon>Pentapetalae</taxon>
        <taxon>rosids</taxon>
        <taxon>fabids</taxon>
        <taxon>Malpighiales</taxon>
        <taxon>Linaceae</taxon>
        <taxon>Linum</taxon>
    </lineage>
</organism>
<dbReference type="Proteomes" id="UP001154282">
    <property type="component" value="Unassembled WGS sequence"/>
</dbReference>
<evidence type="ECO:0000313" key="1">
    <source>
        <dbReference type="EMBL" id="CAI0380432.1"/>
    </source>
</evidence>
<protein>
    <submittedName>
        <fullName evidence="1">Uncharacterized protein</fullName>
    </submittedName>
</protein>
<sequence length="233" mass="27632">DPRSEFQRGLEIGDNPKGCVFYHKFLILSRSWICASDPSAASLPAGRIFHIPVGEINESPCLFTAPRKQQQHTHFRWKGRAIFYNPEDTYQRFVMSVEDEEVYDKVKKRLHYELMSISRKLSQTTRRRRLLILQDKRRRRRSVVEGKGCTGVEMEFATLLGKRSRLMRHIHLHRKRLGRTYFQTQRKLCMLYLGGELFIIVEMELYKCIYTPNCHFYLLVRLLCICMTLIVVL</sequence>
<dbReference type="AlphaFoldDB" id="A0AAV0H5J3"/>
<dbReference type="EMBL" id="CAMGYJ010000002">
    <property type="protein sequence ID" value="CAI0380432.1"/>
    <property type="molecule type" value="Genomic_DNA"/>
</dbReference>
<proteinExistence type="predicted"/>
<gene>
    <name evidence="1" type="ORF">LITE_LOCUS2670</name>
</gene>
<comment type="caution">
    <text evidence="1">The sequence shown here is derived from an EMBL/GenBank/DDBJ whole genome shotgun (WGS) entry which is preliminary data.</text>
</comment>
<feature type="non-terminal residue" evidence="1">
    <location>
        <position position="1"/>
    </location>
</feature>
<evidence type="ECO:0000313" key="2">
    <source>
        <dbReference type="Proteomes" id="UP001154282"/>
    </source>
</evidence>